<proteinExistence type="predicted"/>
<evidence type="ECO:0000313" key="4">
    <source>
        <dbReference type="Proteomes" id="UP000092993"/>
    </source>
</evidence>
<dbReference type="Pfam" id="PF17667">
    <property type="entry name" value="Pkinase_fungal"/>
    <property type="match status" value="1"/>
</dbReference>
<dbReference type="AlphaFoldDB" id="A0A1C7MAS5"/>
<organism evidence="3 4">
    <name type="scientific">Grifola frondosa</name>
    <name type="common">Maitake</name>
    <name type="synonym">Polyporus frondosus</name>
    <dbReference type="NCBI Taxonomy" id="5627"/>
    <lineage>
        <taxon>Eukaryota</taxon>
        <taxon>Fungi</taxon>
        <taxon>Dikarya</taxon>
        <taxon>Basidiomycota</taxon>
        <taxon>Agaricomycotina</taxon>
        <taxon>Agaricomycetes</taxon>
        <taxon>Polyporales</taxon>
        <taxon>Grifolaceae</taxon>
        <taxon>Grifola</taxon>
    </lineage>
</organism>
<keyword evidence="4" id="KW-1185">Reference proteome</keyword>
<sequence>MSGPHTEAPRPQIPPLPAASKPPHPSTSHRAKPCSREYSAHKMKENKRDNTRIQVNLEMQSLLVELTVDKFLEEFVDGTHPPDTKKFQFVVDTGSKKTSYLGLCKGFNEAMAKVKHKEKRHAARITCRWPDLTTDAGPEEKRNIKQPDICIYPSTPEAIAACTLSDDTISTSTYPNMKRTRGLFGRVSWSMLSIPVEVTLDPTMAPFSYADKKEWLPDNENAQNARGQLAYYARQILARQHRQFLFMIVIIKDHARLLRWDRVGAVVSKPFDYVKSPETLGGFVWRYSVMTPAQRGLDPTVTPATKDEVILLKAYANALHGSKTHLKTAVNNIFSDGWPIHKIELDADGFVHMDNALTTTTITEDVPVEQVIGKEGHAEKQDRSKRYLLVGRAMNTSISPTGRGTKCFVAYDMTTKKAVMLKDTWRPVSSNAHPEEMWVASTRKKLARMSGRRSLAR</sequence>
<evidence type="ECO:0000259" key="2">
    <source>
        <dbReference type="Pfam" id="PF17667"/>
    </source>
</evidence>
<evidence type="ECO:0000313" key="3">
    <source>
        <dbReference type="EMBL" id="OBZ73912.1"/>
    </source>
</evidence>
<dbReference type="OMA" id="ARITCRW"/>
<feature type="compositionally biased region" description="Basic and acidic residues" evidence="1">
    <location>
        <begin position="34"/>
        <end position="50"/>
    </location>
</feature>
<gene>
    <name evidence="3" type="ORF">A0H81_06523</name>
</gene>
<feature type="domain" description="Fungal-type protein kinase" evidence="2">
    <location>
        <begin position="218"/>
        <end position="312"/>
    </location>
</feature>
<feature type="region of interest" description="Disordered" evidence="1">
    <location>
        <begin position="1"/>
        <end position="50"/>
    </location>
</feature>
<name>A0A1C7MAS5_GRIFR</name>
<dbReference type="InterPro" id="IPR040976">
    <property type="entry name" value="Pkinase_fungal"/>
</dbReference>
<comment type="caution">
    <text evidence="3">The sequence shown here is derived from an EMBL/GenBank/DDBJ whole genome shotgun (WGS) entry which is preliminary data.</text>
</comment>
<dbReference type="EMBL" id="LUGG01000006">
    <property type="protein sequence ID" value="OBZ73912.1"/>
    <property type="molecule type" value="Genomic_DNA"/>
</dbReference>
<accession>A0A1C7MAS5</accession>
<dbReference type="Proteomes" id="UP000092993">
    <property type="component" value="Unassembled WGS sequence"/>
</dbReference>
<protein>
    <recommendedName>
        <fullName evidence="2">Fungal-type protein kinase domain-containing protein</fullName>
    </recommendedName>
</protein>
<evidence type="ECO:0000256" key="1">
    <source>
        <dbReference type="SAM" id="MobiDB-lite"/>
    </source>
</evidence>
<reference evidence="3 4" key="1">
    <citation type="submission" date="2016-03" db="EMBL/GenBank/DDBJ databases">
        <title>Whole genome sequencing of Grifola frondosa 9006-11.</title>
        <authorList>
            <person name="Min B."/>
            <person name="Park H."/>
            <person name="Kim J.-G."/>
            <person name="Cho H."/>
            <person name="Oh Y.-L."/>
            <person name="Kong W.-S."/>
            <person name="Choi I.-G."/>
        </authorList>
    </citation>
    <scope>NUCLEOTIDE SEQUENCE [LARGE SCALE GENOMIC DNA]</scope>
    <source>
        <strain evidence="3 4">9006-11</strain>
    </source>
</reference>
<dbReference type="OrthoDB" id="2791154at2759"/>
<feature type="compositionally biased region" description="Pro residues" evidence="1">
    <location>
        <begin position="11"/>
        <end position="25"/>
    </location>
</feature>